<keyword evidence="1" id="KW-0472">Membrane</keyword>
<proteinExistence type="predicted"/>
<feature type="transmembrane region" description="Helical" evidence="1">
    <location>
        <begin position="100"/>
        <end position="118"/>
    </location>
</feature>
<evidence type="ECO:0000256" key="1">
    <source>
        <dbReference type="SAM" id="Phobius"/>
    </source>
</evidence>
<sequence length="119" mass="13423">MLRLLLALILSTLGGTFILHYLKNFLLKERTKFHLDWDGLLERLGVTYIMIAVFHFWMLIPLIVLLKAFLRLTILGFIPGISQTTEAGGTPQKVLLKAELAFDLLLSPAFAILIGVIFK</sequence>
<gene>
    <name evidence="2" type="ORF">AMJ44_04915</name>
</gene>
<keyword evidence="1" id="KW-0812">Transmembrane</keyword>
<evidence type="ECO:0000313" key="2">
    <source>
        <dbReference type="EMBL" id="KPJ69011.1"/>
    </source>
</evidence>
<dbReference type="EMBL" id="LIZX01000034">
    <property type="protein sequence ID" value="KPJ69011.1"/>
    <property type="molecule type" value="Genomic_DNA"/>
</dbReference>
<keyword evidence="1" id="KW-1133">Transmembrane helix</keyword>
<feature type="transmembrane region" description="Helical" evidence="1">
    <location>
        <begin position="48"/>
        <end position="70"/>
    </location>
</feature>
<comment type="caution">
    <text evidence="2">The sequence shown here is derived from an EMBL/GenBank/DDBJ whole genome shotgun (WGS) entry which is preliminary data.</text>
</comment>
<dbReference type="Proteomes" id="UP000051861">
    <property type="component" value="Unassembled WGS sequence"/>
</dbReference>
<organism evidence="2 3">
    <name type="scientific">candidate division WOR-1 bacterium DG_54_3</name>
    <dbReference type="NCBI Taxonomy" id="1703775"/>
    <lineage>
        <taxon>Bacteria</taxon>
        <taxon>Bacillati</taxon>
        <taxon>Saganbacteria</taxon>
    </lineage>
</organism>
<name>A0A0S7Y3B0_UNCSA</name>
<evidence type="ECO:0000313" key="3">
    <source>
        <dbReference type="Proteomes" id="UP000051861"/>
    </source>
</evidence>
<accession>A0A0S7Y3B0</accession>
<protein>
    <submittedName>
        <fullName evidence="2">Uncharacterized protein</fullName>
    </submittedName>
</protein>
<reference evidence="2 3" key="1">
    <citation type="journal article" date="2015" name="Microbiome">
        <title>Genomic resolution of linkages in carbon, nitrogen, and sulfur cycling among widespread estuary sediment bacteria.</title>
        <authorList>
            <person name="Baker B.J."/>
            <person name="Lazar C.S."/>
            <person name="Teske A.P."/>
            <person name="Dick G.J."/>
        </authorList>
    </citation>
    <scope>NUCLEOTIDE SEQUENCE [LARGE SCALE GENOMIC DNA]</scope>
    <source>
        <strain evidence="2">DG_54_3</strain>
    </source>
</reference>
<dbReference type="AlphaFoldDB" id="A0A0S7Y3B0"/>